<dbReference type="EMBL" id="JABFOR010000004">
    <property type="protein sequence ID" value="NOJ69904.1"/>
    <property type="molecule type" value="Genomic_DNA"/>
</dbReference>
<gene>
    <name evidence="3" type="ORF">HMI46_04990</name>
</gene>
<protein>
    <recommendedName>
        <fullName evidence="2">DUF6973 domain-containing protein</fullName>
    </recommendedName>
</protein>
<sequence>MIVKKLRMPLFVLSFALVLSNSQVALAESTVSQDSELTQQTISEEVNGFGSLESLKADAKQLYESLSLKNVTNTTIEEKQKIDEMANRIRAFYYSIAPASFPPSGIVYFQYFETELSKNIEVSLNLDTNLTASDLATGLLNSNTARDAGVKYAKENGYGSITWDNKPDALRHFTWNYLNSQSFGTNKARTIGDNHELALIGANWAKNQPNLTHNERVVYGTMYAKQFQKDSRQNDDMFFGLDNSTIMDLYNNSIGRQYSSKGFSGYIQAFNSAYDSNQLIGSPNQVTNNTRLKAWNAWQ</sequence>
<name>A0AAP6ZTH6_PAEAL</name>
<feature type="signal peptide" evidence="1">
    <location>
        <begin position="1"/>
        <end position="27"/>
    </location>
</feature>
<reference evidence="3 4" key="1">
    <citation type="submission" date="2020-05" db="EMBL/GenBank/DDBJ databases">
        <title>Whole genome sequencing and identification of novel metabolites from Paenibacillus alvei strain JR949.</title>
        <authorList>
            <person name="Rajendhran J."/>
            <person name="Sree Pranav P."/>
            <person name="Mahalakshmi B."/>
            <person name="Karthikeyan R."/>
        </authorList>
    </citation>
    <scope>NUCLEOTIDE SEQUENCE [LARGE SCALE GENOMIC DNA]</scope>
    <source>
        <strain evidence="3 4">JR949</strain>
    </source>
</reference>
<keyword evidence="1" id="KW-0732">Signal</keyword>
<organism evidence="3 4">
    <name type="scientific">Paenibacillus alvei</name>
    <name type="common">Bacillus alvei</name>
    <dbReference type="NCBI Taxonomy" id="44250"/>
    <lineage>
        <taxon>Bacteria</taxon>
        <taxon>Bacillati</taxon>
        <taxon>Bacillota</taxon>
        <taxon>Bacilli</taxon>
        <taxon>Bacillales</taxon>
        <taxon>Paenibacillaceae</taxon>
        <taxon>Paenibacillus</taxon>
    </lineage>
</organism>
<accession>A0AAP6ZTH6</accession>
<evidence type="ECO:0000313" key="4">
    <source>
        <dbReference type="Proteomes" id="UP000552038"/>
    </source>
</evidence>
<dbReference type="AlphaFoldDB" id="A0AAP6ZTH6"/>
<evidence type="ECO:0000256" key="1">
    <source>
        <dbReference type="SAM" id="SignalP"/>
    </source>
</evidence>
<evidence type="ECO:0000259" key="2">
    <source>
        <dbReference type="Pfam" id="PF22322"/>
    </source>
</evidence>
<feature type="chain" id="PRO_5042887520" description="DUF6973 domain-containing protein" evidence="1">
    <location>
        <begin position="28"/>
        <end position="299"/>
    </location>
</feature>
<dbReference type="Proteomes" id="UP000552038">
    <property type="component" value="Unassembled WGS sequence"/>
</dbReference>
<evidence type="ECO:0000313" key="3">
    <source>
        <dbReference type="EMBL" id="NOJ69904.1"/>
    </source>
</evidence>
<dbReference type="InterPro" id="IPR054246">
    <property type="entry name" value="DUF6973"/>
</dbReference>
<dbReference type="RefSeq" id="WP_171415261.1">
    <property type="nucleotide sequence ID" value="NZ_JABFOR010000004.1"/>
</dbReference>
<dbReference type="Pfam" id="PF22322">
    <property type="entry name" value="DUF6973"/>
    <property type="match status" value="1"/>
</dbReference>
<comment type="caution">
    <text evidence="3">The sequence shown here is derived from an EMBL/GenBank/DDBJ whole genome shotgun (WGS) entry which is preliminary data.</text>
</comment>
<proteinExistence type="predicted"/>
<feature type="domain" description="DUF6973" evidence="2">
    <location>
        <begin position="141"/>
        <end position="262"/>
    </location>
</feature>